<dbReference type="InterPro" id="IPR053151">
    <property type="entry name" value="RNase_H-like"/>
</dbReference>
<dbReference type="CDD" id="cd06222">
    <property type="entry name" value="RNase_H_like"/>
    <property type="match status" value="1"/>
</dbReference>
<feature type="domain" description="RNase H type-1" evidence="1">
    <location>
        <begin position="228"/>
        <end position="331"/>
    </location>
</feature>
<accession>A0A7J7N1W8</accession>
<evidence type="ECO:0008006" key="5">
    <source>
        <dbReference type="Google" id="ProtNLM"/>
    </source>
</evidence>
<organism evidence="3 4">
    <name type="scientific">Kingdonia uniflora</name>
    <dbReference type="NCBI Taxonomy" id="39325"/>
    <lineage>
        <taxon>Eukaryota</taxon>
        <taxon>Viridiplantae</taxon>
        <taxon>Streptophyta</taxon>
        <taxon>Embryophyta</taxon>
        <taxon>Tracheophyta</taxon>
        <taxon>Spermatophyta</taxon>
        <taxon>Magnoliopsida</taxon>
        <taxon>Ranunculales</taxon>
        <taxon>Circaeasteraceae</taxon>
        <taxon>Kingdonia</taxon>
    </lineage>
</organism>
<dbReference type="InterPro" id="IPR012337">
    <property type="entry name" value="RNaseH-like_sf"/>
</dbReference>
<reference evidence="3 4" key="1">
    <citation type="journal article" date="2020" name="IScience">
        <title>Genome Sequencing of the Endangered Kingdonia uniflora (Circaeasteraceae, Ranunculales) Reveals Potential Mechanisms of Evolutionary Specialization.</title>
        <authorList>
            <person name="Sun Y."/>
            <person name="Deng T."/>
            <person name="Zhang A."/>
            <person name="Moore M.J."/>
            <person name="Landis J.B."/>
            <person name="Lin N."/>
            <person name="Zhang H."/>
            <person name="Zhang X."/>
            <person name="Huang J."/>
            <person name="Zhang X."/>
            <person name="Sun H."/>
            <person name="Wang H."/>
        </authorList>
    </citation>
    <scope>NUCLEOTIDE SEQUENCE [LARGE SCALE GENOMIC DNA]</scope>
    <source>
        <strain evidence="3">TB1705</strain>
        <tissue evidence="3">Leaf</tissue>
    </source>
</reference>
<dbReference type="PANTHER" id="PTHR47723:SF19">
    <property type="entry name" value="POLYNUCLEOTIDYL TRANSFERASE, RIBONUCLEASE H-LIKE SUPERFAMILY PROTEIN"/>
    <property type="match status" value="1"/>
</dbReference>
<evidence type="ECO:0000259" key="1">
    <source>
        <dbReference type="Pfam" id="PF13456"/>
    </source>
</evidence>
<gene>
    <name evidence="3" type="ORF">GIB67_007661</name>
</gene>
<dbReference type="GO" id="GO:0004523">
    <property type="term" value="F:RNA-DNA hybrid ribonuclease activity"/>
    <property type="evidence" value="ECO:0007669"/>
    <property type="project" value="InterPro"/>
</dbReference>
<evidence type="ECO:0000259" key="2">
    <source>
        <dbReference type="Pfam" id="PF13966"/>
    </source>
</evidence>
<protein>
    <recommendedName>
        <fullName evidence="5">Reverse transcriptase zinc-binding domain-containing protein</fullName>
    </recommendedName>
</protein>
<dbReference type="Proteomes" id="UP000541444">
    <property type="component" value="Unassembled WGS sequence"/>
</dbReference>
<dbReference type="Pfam" id="PF13966">
    <property type="entry name" value="zf-RVT"/>
    <property type="match status" value="1"/>
</dbReference>
<comment type="caution">
    <text evidence="3">The sequence shown here is derived from an EMBL/GenBank/DDBJ whole genome shotgun (WGS) entry which is preliminary data.</text>
</comment>
<proteinExistence type="predicted"/>
<sequence>MLDKRVWRHTTQDYFTVKSAFEVIRSTKPKVWWAKYYKCLHPKARVFLWRVCHNVLVTEDNLRRRGFSFPSRCPLCLLESETANHLFWDCALVVPIWQWLLDSFMVHGYPHCMQESLGLGDNMSMYIKDLWRAAVINLSQLIWLSRNAVVFNEVKFNRNTIKVKLLAVIKETSVMTQNSMNNTVADLQIISKLGVATRARPAPSIKSCRWILPWYEEIKLNCCSSTMGNPGKARLGVIARTHTGAVLGVRTKGKGIINRFDAECSAIMEALSWAIEMGWKKVWIEASSSAAVMNFNSNEVPWKHRTKWVGMHYKFTALRISSTWKEGNFSADQATKIGSYLSSNEREDFVGTPLFITRIEDPLVEYFSILICNLFSFSGGWLGLPSCVSLLWL</sequence>
<dbReference type="InterPro" id="IPR026960">
    <property type="entry name" value="RVT-Znf"/>
</dbReference>
<dbReference type="Gene3D" id="3.30.420.10">
    <property type="entry name" value="Ribonuclease H-like superfamily/Ribonuclease H"/>
    <property type="match status" value="1"/>
</dbReference>
<dbReference type="SUPFAM" id="SSF53098">
    <property type="entry name" value="Ribonuclease H-like"/>
    <property type="match status" value="1"/>
</dbReference>
<keyword evidence="4" id="KW-1185">Reference proteome</keyword>
<feature type="domain" description="Reverse transcriptase zinc-binding" evidence="2">
    <location>
        <begin position="15"/>
        <end position="97"/>
    </location>
</feature>
<dbReference type="EMBL" id="JACGCM010001144">
    <property type="protein sequence ID" value="KAF6161020.1"/>
    <property type="molecule type" value="Genomic_DNA"/>
</dbReference>
<dbReference type="InterPro" id="IPR002156">
    <property type="entry name" value="RNaseH_domain"/>
</dbReference>
<dbReference type="InterPro" id="IPR036397">
    <property type="entry name" value="RNaseH_sf"/>
</dbReference>
<dbReference type="OrthoDB" id="1938430at2759"/>
<evidence type="ECO:0000313" key="3">
    <source>
        <dbReference type="EMBL" id="KAF6161020.1"/>
    </source>
</evidence>
<dbReference type="GO" id="GO:0003676">
    <property type="term" value="F:nucleic acid binding"/>
    <property type="evidence" value="ECO:0007669"/>
    <property type="project" value="InterPro"/>
</dbReference>
<dbReference type="PANTHER" id="PTHR47723">
    <property type="entry name" value="OS05G0353850 PROTEIN"/>
    <property type="match status" value="1"/>
</dbReference>
<evidence type="ECO:0000313" key="4">
    <source>
        <dbReference type="Proteomes" id="UP000541444"/>
    </source>
</evidence>
<dbReference type="AlphaFoldDB" id="A0A7J7N1W8"/>
<dbReference type="InterPro" id="IPR044730">
    <property type="entry name" value="RNase_H-like_dom_plant"/>
</dbReference>
<dbReference type="Pfam" id="PF13456">
    <property type="entry name" value="RVT_3"/>
    <property type="match status" value="1"/>
</dbReference>
<name>A0A7J7N1W8_9MAGN</name>